<keyword evidence="1 2" id="KW-0732">Signal</keyword>
<evidence type="ECO:0000313" key="4">
    <source>
        <dbReference type="EMBL" id="KXI27015.1"/>
    </source>
</evidence>
<reference evidence="5" key="1">
    <citation type="submission" date="2016-02" db="EMBL/GenBank/DDBJ databases">
        <authorList>
            <person name="Schultz-Johansen M."/>
            <person name="Glaring M.A."/>
            <person name="Bech P.K."/>
            <person name="Stougaard P."/>
        </authorList>
    </citation>
    <scope>NUCLEOTIDE SEQUENCE [LARGE SCALE GENOMIC DNA]</scope>
    <source>
        <strain evidence="5">S66</strain>
    </source>
</reference>
<dbReference type="RefSeq" id="WP_068382003.1">
    <property type="nucleotide sequence ID" value="NZ_LSNE01000018.1"/>
</dbReference>
<dbReference type="AlphaFoldDB" id="A0A148KL86"/>
<comment type="caution">
    <text evidence="4">The sequence shown here is derived from an EMBL/GenBank/DDBJ whole genome shotgun (WGS) entry which is preliminary data.</text>
</comment>
<dbReference type="Pfam" id="PF13505">
    <property type="entry name" value="OMP_b-brl"/>
    <property type="match status" value="1"/>
</dbReference>
<sequence length="189" mass="20947">MKTSLSLAALSLAVIGLSGTAQAQSGIDNTGFYVGAGYGQYSFQFEDRENDIDFDDDAGVLKGYIGAQFSPYLGVELAYLNFDELNDNDNYSEVDGYSLAGRLSLPLSERFSLYAKGGWFEWEAQVSANTPAFIDISSTQEGGDVFYGVGMQYAFTQNIQTRLEYERFELEDDIEPDMDVASLSIQYMF</sequence>
<evidence type="ECO:0000259" key="3">
    <source>
        <dbReference type="Pfam" id="PF13505"/>
    </source>
</evidence>
<gene>
    <name evidence="4" type="ORF">AX660_02280</name>
</gene>
<proteinExistence type="predicted"/>
<dbReference type="EMBL" id="LSNE01000018">
    <property type="protein sequence ID" value="KXI27015.1"/>
    <property type="molecule type" value="Genomic_DNA"/>
</dbReference>
<protein>
    <submittedName>
        <fullName evidence="4">TonB-dependent receptor</fullName>
    </submittedName>
</protein>
<name>A0A148KL86_9ALTE</name>
<evidence type="ECO:0000256" key="2">
    <source>
        <dbReference type="SAM" id="SignalP"/>
    </source>
</evidence>
<feature type="domain" description="Outer membrane protein beta-barrel" evidence="3">
    <location>
        <begin position="12"/>
        <end position="189"/>
    </location>
</feature>
<accession>A0A148KL86</accession>
<evidence type="ECO:0000313" key="5">
    <source>
        <dbReference type="Proteomes" id="UP000070299"/>
    </source>
</evidence>
<keyword evidence="5" id="KW-1185">Reference proteome</keyword>
<keyword evidence="4" id="KW-0675">Receptor</keyword>
<feature type="chain" id="PRO_5007550193" evidence="2">
    <location>
        <begin position="24"/>
        <end position="189"/>
    </location>
</feature>
<feature type="signal peptide" evidence="2">
    <location>
        <begin position="1"/>
        <end position="23"/>
    </location>
</feature>
<organism evidence="4 5">
    <name type="scientific">Paraglaciecola hydrolytica</name>
    <dbReference type="NCBI Taxonomy" id="1799789"/>
    <lineage>
        <taxon>Bacteria</taxon>
        <taxon>Pseudomonadati</taxon>
        <taxon>Pseudomonadota</taxon>
        <taxon>Gammaproteobacteria</taxon>
        <taxon>Alteromonadales</taxon>
        <taxon>Alteromonadaceae</taxon>
        <taxon>Paraglaciecola</taxon>
    </lineage>
</organism>
<dbReference type="Proteomes" id="UP000070299">
    <property type="component" value="Unassembled WGS sequence"/>
</dbReference>
<dbReference type="InterPro" id="IPR027385">
    <property type="entry name" value="Beta-barrel_OMP"/>
</dbReference>
<dbReference type="STRING" id="1799789.AX660_02280"/>
<dbReference type="Gene3D" id="2.40.160.20">
    <property type="match status" value="1"/>
</dbReference>
<dbReference type="SUPFAM" id="SSF56925">
    <property type="entry name" value="OMPA-like"/>
    <property type="match status" value="1"/>
</dbReference>
<dbReference type="InterPro" id="IPR011250">
    <property type="entry name" value="OMP/PagP_B-barrel"/>
</dbReference>
<evidence type="ECO:0000256" key="1">
    <source>
        <dbReference type="ARBA" id="ARBA00022729"/>
    </source>
</evidence>
<dbReference type="OrthoDB" id="7620169at2"/>